<evidence type="ECO:0000313" key="1">
    <source>
        <dbReference type="EMBL" id="GAH12961.1"/>
    </source>
</evidence>
<gene>
    <name evidence="1" type="ORF">S01H4_56324</name>
</gene>
<name>X1CWW7_9ZZZZ</name>
<reference evidence="1" key="1">
    <citation type="journal article" date="2014" name="Front. Microbiol.">
        <title>High frequency of phylogenetically diverse reductive dehalogenase-homologous genes in deep subseafloor sedimentary metagenomes.</title>
        <authorList>
            <person name="Kawai M."/>
            <person name="Futagami T."/>
            <person name="Toyoda A."/>
            <person name="Takaki Y."/>
            <person name="Nishi S."/>
            <person name="Hori S."/>
            <person name="Arai W."/>
            <person name="Tsubouchi T."/>
            <person name="Morono Y."/>
            <person name="Uchiyama I."/>
            <person name="Ito T."/>
            <person name="Fujiyama A."/>
            <person name="Inagaki F."/>
            <person name="Takami H."/>
        </authorList>
    </citation>
    <scope>NUCLEOTIDE SEQUENCE</scope>
    <source>
        <strain evidence="1">Expedition CK06-06</strain>
    </source>
</reference>
<organism evidence="1">
    <name type="scientific">marine sediment metagenome</name>
    <dbReference type="NCBI Taxonomy" id="412755"/>
    <lineage>
        <taxon>unclassified sequences</taxon>
        <taxon>metagenomes</taxon>
        <taxon>ecological metagenomes</taxon>
    </lineage>
</organism>
<accession>X1CWW7</accession>
<protein>
    <submittedName>
        <fullName evidence="1">Uncharacterized protein</fullName>
    </submittedName>
</protein>
<proteinExistence type="predicted"/>
<sequence length="86" mass="10664">MTYYKTTEPLREWVRNPKTSPDRGMERVLDRSREEAFQNLERIVKSQQEMIKVRDERIAELEGIFHKKLIYRICNYLKFIKKRFRI</sequence>
<dbReference type="EMBL" id="BART01032625">
    <property type="protein sequence ID" value="GAH12961.1"/>
    <property type="molecule type" value="Genomic_DNA"/>
</dbReference>
<dbReference type="AlphaFoldDB" id="X1CWW7"/>
<comment type="caution">
    <text evidence="1">The sequence shown here is derived from an EMBL/GenBank/DDBJ whole genome shotgun (WGS) entry which is preliminary data.</text>
</comment>